<evidence type="ECO:0000313" key="2">
    <source>
        <dbReference type="Proteomes" id="UP000198951"/>
    </source>
</evidence>
<dbReference type="OrthoDB" id="1367325at2"/>
<proteinExistence type="predicted"/>
<evidence type="ECO:0000313" key="1">
    <source>
        <dbReference type="EMBL" id="SDZ87397.1"/>
    </source>
</evidence>
<dbReference type="EMBL" id="FNRD01000001">
    <property type="protein sequence ID" value="SDZ87397.1"/>
    <property type="molecule type" value="Genomic_DNA"/>
</dbReference>
<gene>
    <name evidence="1" type="ORF">SAMN05443667_101113</name>
</gene>
<organism evidence="1 2">
    <name type="scientific">Flavobacterium gillisiae</name>
    <dbReference type="NCBI Taxonomy" id="150146"/>
    <lineage>
        <taxon>Bacteria</taxon>
        <taxon>Pseudomonadati</taxon>
        <taxon>Bacteroidota</taxon>
        <taxon>Flavobacteriia</taxon>
        <taxon>Flavobacteriales</taxon>
        <taxon>Flavobacteriaceae</taxon>
        <taxon>Flavobacterium</taxon>
    </lineage>
</organism>
<accession>A0A1H3WJS1</accession>
<dbReference type="RefSeq" id="WP_091083139.1">
    <property type="nucleotide sequence ID" value="NZ_FNRD01000001.1"/>
</dbReference>
<protein>
    <submittedName>
        <fullName evidence="1">Uncharacterized protein</fullName>
    </submittedName>
</protein>
<dbReference type="STRING" id="150146.SAMN05443667_101113"/>
<keyword evidence="2" id="KW-1185">Reference proteome</keyword>
<reference evidence="2" key="1">
    <citation type="submission" date="2016-10" db="EMBL/GenBank/DDBJ databases">
        <authorList>
            <person name="Varghese N."/>
            <person name="Submissions S."/>
        </authorList>
    </citation>
    <scope>NUCLEOTIDE SEQUENCE [LARGE SCALE GENOMIC DNA]</scope>
    <source>
        <strain evidence="2">DSM 22376</strain>
    </source>
</reference>
<dbReference type="Proteomes" id="UP000198951">
    <property type="component" value="Unassembled WGS sequence"/>
</dbReference>
<dbReference type="AlphaFoldDB" id="A0A1H3WJS1"/>
<name>A0A1H3WJS1_9FLAO</name>
<sequence length="77" mass="8268">MSTSSVILDLATNANNGNLRVEKFAAKAVMKIIHEGGGASFNSLGVPIVKKLLNIQTKAVDKSLDLMRQTKIGQSRK</sequence>